<name>A0ABT7NP19_9SPHI</name>
<accession>A0ABT7NP19</accession>
<dbReference type="RefSeq" id="WP_286651608.1">
    <property type="nucleotide sequence ID" value="NZ_JACAGK010000034.1"/>
</dbReference>
<reference evidence="1" key="2">
    <citation type="journal article" date="2022" name="Sci. Total Environ.">
        <title>Prevalence, transmission, and molecular epidemiology of tet(X)-positive bacteria among humans, animals, and environmental niches in China: An epidemiological, and genomic-based study.</title>
        <authorList>
            <person name="Dong N."/>
            <person name="Zeng Y."/>
            <person name="Cai C."/>
            <person name="Sun C."/>
            <person name="Lu J."/>
            <person name="Liu C."/>
            <person name="Zhou H."/>
            <person name="Sun Q."/>
            <person name="Shu L."/>
            <person name="Wang H."/>
            <person name="Wang Y."/>
            <person name="Wang S."/>
            <person name="Wu C."/>
            <person name="Chan E.W."/>
            <person name="Chen G."/>
            <person name="Shen Z."/>
            <person name="Chen S."/>
            <person name="Zhang R."/>
        </authorList>
    </citation>
    <scope>NUCLEOTIDE SEQUENCE</scope>
    <source>
        <strain evidence="1">R1692</strain>
    </source>
</reference>
<protein>
    <recommendedName>
        <fullName evidence="3">Lipoprotein</fullName>
    </recommendedName>
</protein>
<dbReference type="PROSITE" id="PS51257">
    <property type="entry name" value="PROKAR_LIPOPROTEIN"/>
    <property type="match status" value="1"/>
</dbReference>
<sequence>MIRPIFFLFIALVSLVSCNDEKIDPIGLRMDVDLLQGKCGLINMQIKKDHMIQDFRGNKCEPNITSEYSTLFPEERYKELIGLIEELDLMSLRKRGCNSCSDGKDIGVKINYKSKTNQFTIGLDPEADNDGKYKKFVEFVTFYMIFESEV</sequence>
<organism evidence="1 2">
    <name type="scientific">Sphingobacterium hotanense</name>
    <dbReference type="NCBI Taxonomy" id="649196"/>
    <lineage>
        <taxon>Bacteria</taxon>
        <taxon>Pseudomonadati</taxon>
        <taxon>Bacteroidota</taxon>
        <taxon>Sphingobacteriia</taxon>
        <taxon>Sphingobacteriales</taxon>
        <taxon>Sphingobacteriaceae</taxon>
        <taxon>Sphingobacterium</taxon>
    </lineage>
</organism>
<gene>
    <name evidence="1" type="ORF">HX018_12220</name>
</gene>
<reference evidence="1" key="1">
    <citation type="submission" date="2020-06" db="EMBL/GenBank/DDBJ databases">
        <authorList>
            <person name="Dong N."/>
        </authorList>
    </citation>
    <scope>NUCLEOTIDE SEQUENCE</scope>
    <source>
        <strain evidence="1">R1692</strain>
    </source>
</reference>
<evidence type="ECO:0000313" key="2">
    <source>
        <dbReference type="Proteomes" id="UP001170954"/>
    </source>
</evidence>
<keyword evidence="2" id="KW-1185">Reference proteome</keyword>
<dbReference type="Proteomes" id="UP001170954">
    <property type="component" value="Unassembled WGS sequence"/>
</dbReference>
<evidence type="ECO:0000313" key="1">
    <source>
        <dbReference type="EMBL" id="MDM1048999.1"/>
    </source>
</evidence>
<comment type="caution">
    <text evidence="1">The sequence shown here is derived from an EMBL/GenBank/DDBJ whole genome shotgun (WGS) entry which is preliminary data.</text>
</comment>
<dbReference type="EMBL" id="JACAGK010000034">
    <property type="protein sequence ID" value="MDM1048999.1"/>
    <property type="molecule type" value="Genomic_DNA"/>
</dbReference>
<proteinExistence type="predicted"/>
<evidence type="ECO:0008006" key="3">
    <source>
        <dbReference type="Google" id="ProtNLM"/>
    </source>
</evidence>